<sequence length="138" mass="14784">MKIAEIMTVDVHLTDPSESLQSAADNMLSKDVGCLPVGSDGKLVGMLTDRDIVVRGIARGLGPDAKVQDAMSSDVCYCYEDEDVSHVASNMADLQVRRLPVVNRNKDLVGMVSLADFAHSGEHRSAGKLTRGVAVPHH</sequence>
<reference evidence="4" key="1">
    <citation type="submission" date="2022-01" db="EMBL/GenBank/DDBJ databases">
        <title>Lysobacter chinensis sp. nov., a bacterium isolated from cow dung compost.</title>
        <authorList>
            <person name="Liu Y."/>
        </authorList>
    </citation>
    <scope>NUCLEOTIDE SEQUENCE</scope>
    <source>
        <strain evidence="4">TLK-CK17</strain>
    </source>
</reference>
<accession>A0ABS9HQB9</accession>
<dbReference type="InterPro" id="IPR000644">
    <property type="entry name" value="CBS_dom"/>
</dbReference>
<feature type="domain" description="CBS" evidence="3">
    <location>
        <begin position="71"/>
        <end position="129"/>
    </location>
</feature>
<dbReference type="InterPro" id="IPR046342">
    <property type="entry name" value="CBS_dom_sf"/>
</dbReference>
<dbReference type="PROSITE" id="PS51371">
    <property type="entry name" value="CBS"/>
    <property type="match status" value="2"/>
</dbReference>
<protein>
    <submittedName>
        <fullName evidence="4">CBS domain-containing protein</fullName>
    </submittedName>
</protein>
<evidence type="ECO:0000256" key="2">
    <source>
        <dbReference type="PROSITE-ProRule" id="PRU00703"/>
    </source>
</evidence>
<dbReference type="Pfam" id="PF00571">
    <property type="entry name" value="CBS"/>
    <property type="match status" value="2"/>
</dbReference>
<dbReference type="Proteomes" id="UP001430796">
    <property type="component" value="Unassembled WGS sequence"/>
</dbReference>
<dbReference type="Gene3D" id="3.10.580.10">
    <property type="entry name" value="CBS-domain"/>
    <property type="match status" value="1"/>
</dbReference>
<keyword evidence="5" id="KW-1185">Reference proteome</keyword>
<reference evidence="4" key="2">
    <citation type="submission" date="2022-01" db="EMBL/GenBank/DDBJ databases">
        <authorList>
            <person name="Zhou L.Y."/>
        </authorList>
    </citation>
    <scope>NUCLEOTIDE SEQUENCE</scope>
    <source>
        <strain evidence="4">TLK-CK17</strain>
    </source>
</reference>
<dbReference type="InterPro" id="IPR051257">
    <property type="entry name" value="Diverse_CBS-Domain"/>
</dbReference>
<dbReference type="SMART" id="SM00116">
    <property type="entry name" value="CBS"/>
    <property type="match status" value="2"/>
</dbReference>
<dbReference type="RefSeq" id="WP_237053506.1">
    <property type="nucleotide sequence ID" value="NZ_JAKJPO010000001.1"/>
</dbReference>
<gene>
    <name evidence="4" type="ORF">L3V18_04960</name>
</gene>
<keyword evidence="1 2" id="KW-0129">CBS domain</keyword>
<dbReference type="EMBL" id="JAKJPO010000001">
    <property type="protein sequence ID" value="MCF7221139.1"/>
    <property type="molecule type" value="Genomic_DNA"/>
</dbReference>
<dbReference type="PANTHER" id="PTHR43080:SF2">
    <property type="entry name" value="CBS DOMAIN-CONTAINING PROTEIN"/>
    <property type="match status" value="1"/>
</dbReference>
<proteinExistence type="predicted"/>
<evidence type="ECO:0000259" key="3">
    <source>
        <dbReference type="PROSITE" id="PS51371"/>
    </source>
</evidence>
<comment type="caution">
    <text evidence="4">The sequence shown here is derived from an EMBL/GenBank/DDBJ whole genome shotgun (WGS) entry which is preliminary data.</text>
</comment>
<organism evidence="4 5">
    <name type="scientific">Marilutibacter chinensis</name>
    <dbReference type="NCBI Taxonomy" id="2912247"/>
    <lineage>
        <taxon>Bacteria</taxon>
        <taxon>Pseudomonadati</taxon>
        <taxon>Pseudomonadota</taxon>
        <taxon>Gammaproteobacteria</taxon>
        <taxon>Lysobacterales</taxon>
        <taxon>Lysobacteraceae</taxon>
        <taxon>Marilutibacter</taxon>
    </lineage>
</organism>
<dbReference type="PANTHER" id="PTHR43080">
    <property type="entry name" value="CBS DOMAIN-CONTAINING PROTEIN CBSX3, MITOCHONDRIAL"/>
    <property type="match status" value="1"/>
</dbReference>
<dbReference type="CDD" id="cd04622">
    <property type="entry name" value="CBS_pair_HRP1_like"/>
    <property type="match status" value="1"/>
</dbReference>
<feature type="domain" description="CBS" evidence="3">
    <location>
        <begin position="7"/>
        <end position="65"/>
    </location>
</feature>
<evidence type="ECO:0000256" key="1">
    <source>
        <dbReference type="ARBA" id="ARBA00023122"/>
    </source>
</evidence>
<evidence type="ECO:0000313" key="4">
    <source>
        <dbReference type="EMBL" id="MCF7221139.1"/>
    </source>
</evidence>
<evidence type="ECO:0000313" key="5">
    <source>
        <dbReference type="Proteomes" id="UP001430796"/>
    </source>
</evidence>
<dbReference type="SUPFAM" id="SSF54631">
    <property type="entry name" value="CBS-domain pair"/>
    <property type="match status" value="1"/>
</dbReference>
<name>A0ABS9HQB9_9GAMM</name>